<gene>
    <name evidence="1" type="ORF">BN873_p20073</name>
</gene>
<dbReference type="AlphaFoldDB" id="W6MEI9"/>
<dbReference type="EMBL" id="CBTJ020000114">
    <property type="protein sequence ID" value="CDI04693.1"/>
    <property type="molecule type" value="Genomic_DNA"/>
</dbReference>
<evidence type="ECO:0000313" key="2">
    <source>
        <dbReference type="Proteomes" id="UP000035760"/>
    </source>
</evidence>
<dbReference type="Proteomes" id="UP000035760">
    <property type="component" value="Unassembled WGS sequence"/>
</dbReference>
<evidence type="ECO:0000313" key="1">
    <source>
        <dbReference type="EMBL" id="CDI04693.1"/>
    </source>
</evidence>
<comment type="caution">
    <text evidence="1">The sequence shown here is derived from an EMBL/GenBank/DDBJ whole genome shotgun (WGS) entry which is preliminary data.</text>
</comment>
<name>W6MEI9_9GAMM</name>
<protein>
    <submittedName>
        <fullName evidence="1">Uncharacterized protein</fullName>
    </submittedName>
</protein>
<sequence length="68" mass="7856">MGIKNQSKEIKCRLNYNFGANNAIVIVTIDFEFYPYRVEAMLSGSTMVVYVQWSVKITLLPTVLMRYS</sequence>
<accession>W6MEI9</accession>
<proteinExistence type="predicted"/>
<keyword evidence="2" id="KW-1185">Reference proteome</keyword>
<reference evidence="1" key="2">
    <citation type="submission" date="2014-03" db="EMBL/GenBank/DDBJ databases">
        <title>Candidatus Competibacter-lineage genomes retrieved from metagenomes reveal functional metabolic diversity.</title>
        <authorList>
            <person name="McIlroy S.J."/>
            <person name="Albertsen M."/>
            <person name="Andresen E.K."/>
            <person name="Saunders A.M."/>
            <person name="Kristiansen R."/>
            <person name="Stokholm-Bjerregaard M."/>
            <person name="Nielsen K.L."/>
            <person name="Nielsen P.H."/>
        </authorList>
    </citation>
    <scope>NUCLEOTIDE SEQUENCE</scope>
    <source>
        <strain evidence="1">Run_A_D11</strain>
    </source>
</reference>
<reference evidence="1" key="1">
    <citation type="submission" date="2013-07" db="EMBL/GenBank/DDBJ databases">
        <authorList>
            <person name="McIlroy S."/>
        </authorList>
    </citation>
    <scope>NUCLEOTIDE SEQUENCE [LARGE SCALE GENOMIC DNA]</scope>
    <source>
        <strain evidence="1">Run_A_D11</strain>
    </source>
</reference>
<organism evidence="1 2">
    <name type="scientific">Candidatus Competibacter denitrificans Run_A_D11</name>
    <dbReference type="NCBI Taxonomy" id="1400863"/>
    <lineage>
        <taxon>Bacteria</taxon>
        <taxon>Pseudomonadati</taxon>
        <taxon>Pseudomonadota</taxon>
        <taxon>Gammaproteobacteria</taxon>
        <taxon>Candidatus Competibacteraceae</taxon>
        <taxon>Candidatus Competibacter</taxon>
    </lineage>
</organism>